<keyword evidence="1" id="KW-0732">Signal</keyword>
<dbReference type="EMBL" id="JACIEK010000014">
    <property type="protein sequence ID" value="MBB4000011.1"/>
    <property type="molecule type" value="Genomic_DNA"/>
</dbReference>
<reference evidence="2 3" key="1">
    <citation type="submission" date="2020-08" db="EMBL/GenBank/DDBJ databases">
        <title>Genomic Encyclopedia of Type Strains, Phase IV (KMG-IV): sequencing the most valuable type-strain genomes for metagenomic binning, comparative biology and taxonomic classification.</title>
        <authorList>
            <person name="Goeker M."/>
        </authorList>
    </citation>
    <scope>NUCLEOTIDE SEQUENCE [LARGE SCALE GENOMIC DNA]</scope>
    <source>
        <strain evidence="2 3">DSM 102238</strain>
    </source>
</reference>
<comment type="caution">
    <text evidence="2">The sequence shown here is derived from an EMBL/GenBank/DDBJ whole genome shotgun (WGS) entry which is preliminary data.</text>
</comment>
<dbReference type="AlphaFoldDB" id="A0A7W6H7I9"/>
<dbReference type="RefSeq" id="WP_183201515.1">
    <property type="nucleotide sequence ID" value="NZ_JACIEK010000014.1"/>
</dbReference>
<keyword evidence="3" id="KW-1185">Reference proteome</keyword>
<evidence type="ECO:0000313" key="3">
    <source>
        <dbReference type="Proteomes" id="UP000542776"/>
    </source>
</evidence>
<protein>
    <submittedName>
        <fullName evidence="2">Uncharacterized protein</fullName>
    </submittedName>
</protein>
<accession>A0A7W6H7I9</accession>
<feature type="chain" id="PRO_5031282266" evidence="1">
    <location>
        <begin position="23"/>
        <end position="143"/>
    </location>
</feature>
<organism evidence="2 3">
    <name type="scientific">Aureimonas pseudogalii</name>
    <dbReference type="NCBI Taxonomy" id="1744844"/>
    <lineage>
        <taxon>Bacteria</taxon>
        <taxon>Pseudomonadati</taxon>
        <taxon>Pseudomonadota</taxon>
        <taxon>Alphaproteobacteria</taxon>
        <taxon>Hyphomicrobiales</taxon>
        <taxon>Aurantimonadaceae</taxon>
        <taxon>Aureimonas</taxon>
    </lineage>
</organism>
<sequence length="143" mass="15539">MSLSRALIAATIMLWSQPSALAQERDISRPMQTLQANVVALVLTRLNANGVDQRLAFEIQLETPHPVPSSLADIKTMPADLQEAILEVCSNLMMPMVQSANEVGGFPDVSGVRITLRSKPTAAGTGTYQTLIFPQERGCQFGW</sequence>
<name>A0A7W6H7I9_9HYPH</name>
<gene>
    <name evidence="2" type="ORF">GGR04_003885</name>
</gene>
<proteinExistence type="predicted"/>
<evidence type="ECO:0000313" key="2">
    <source>
        <dbReference type="EMBL" id="MBB4000011.1"/>
    </source>
</evidence>
<feature type="signal peptide" evidence="1">
    <location>
        <begin position="1"/>
        <end position="22"/>
    </location>
</feature>
<dbReference type="Proteomes" id="UP000542776">
    <property type="component" value="Unassembled WGS sequence"/>
</dbReference>
<evidence type="ECO:0000256" key="1">
    <source>
        <dbReference type="SAM" id="SignalP"/>
    </source>
</evidence>